<gene>
    <name evidence="1" type="ORF">SY212_04070</name>
</gene>
<accession>A0A6F9XJJ0</accession>
<dbReference type="EMBL" id="BLAM01000054">
    <property type="protein sequence ID" value="GET05377.1"/>
    <property type="molecule type" value="Genomic_DNA"/>
</dbReference>
<dbReference type="RefSeq" id="WP_172584220.1">
    <property type="nucleotide sequence ID" value="NZ_BLAM01000054.1"/>
</dbReference>
<protein>
    <submittedName>
        <fullName evidence="1">Uncharacterized protein</fullName>
    </submittedName>
</protein>
<name>A0A6F9XJJ0_9LACO</name>
<sequence>MLSTKHINLSVVYEFDTEEIQGHDYLDLSKPKKPKATARNIKKELFAMLDKDDLPFDKSILSNADINKLAGSLERFLNKKR</sequence>
<evidence type="ECO:0000313" key="1">
    <source>
        <dbReference type="EMBL" id="GET05377.1"/>
    </source>
</evidence>
<dbReference type="AlphaFoldDB" id="A0A6F9XJJ0"/>
<dbReference type="Proteomes" id="UP000494265">
    <property type="component" value="Unassembled WGS sequence"/>
</dbReference>
<organism evidence="1">
    <name type="scientific">Ligilactobacillus agilis</name>
    <dbReference type="NCBI Taxonomy" id="1601"/>
    <lineage>
        <taxon>Bacteria</taxon>
        <taxon>Bacillati</taxon>
        <taxon>Bacillota</taxon>
        <taxon>Bacilli</taxon>
        <taxon>Lactobacillales</taxon>
        <taxon>Lactobacillaceae</taxon>
        <taxon>Ligilactobacillus</taxon>
    </lineage>
</organism>
<reference evidence="1" key="1">
    <citation type="submission" date="2019-10" db="EMBL/GenBank/DDBJ databases">
        <title>Lactobacillus agilis SY212 Whole Genome Sequencing Project.</title>
        <authorList>
            <person name="Suzuki S."/>
            <person name="Endo A."/>
            <person name="Maeno S."/>
            <person name="Shiwa Y."/>
            <person name="Matsutani M."/>
            <person name="Kajikawa A."/>
        </authorList>
    </citation>
    <scope>NUCLEOTIDE SEQUENCE</scope>
    <source>
        <strain evidence="1">SY212</strain>
    </source>
</reference>
<comment type="caution">
    <text evidence="1">The sequence shown here is derived from an EMBL/GenBank/DDBJ whole genome shotgun (WGS) entry which is preliminary data.</text>
</comment>
<proteinExistence type="predicted"/>